<evidence type="ECO:0000313" key="1">
    <source>
        <dbReference type="EMBL" id="CAD8134155.1"/>
    </source>
</evidence>
<gene>
    <name evidence="1" type="ORF">POCTA_138.1.T0050288</name>
</gene>
<protein>
    <submittedName>
        <fullName evidence="1">Uncharacterized protein</fullName>
    </submittedName>
</protein>
<keyword evidence="2" id="KW-1185">Reference proteome</keyword>
<dbReference type="EMBL" id="CAJJDP010000004">
    <property type="protein sequence ID" value="CAD8134155.1"/>
    <property type="molecule type" value="Genomic_DNA"/>
</dbReference>
<dbReference type="Proteomes" id="UP000683925">
    <property type="component" value="Unassembled WGS sequence"/>
</dbReference>
<organism evidence="1 2">
    <name type="scientific">Paramecium octaurelia</name>
    <dbReference type="NCBI Taxonomy" id="43137"/>
    <lineage>
        <taxon>Eukaryota</taxon>
        <taxon>Sar</taxon>
        <taxon>Alveolata</taxon>
        <taxon>Ciliophora</taxon>
        <taxon>Intramacronucleata</taxon>
        <taxon>Oligohymenophorea</taxon>
        <taxon>Peniculida</taxon>
        <taxon>Parameciidae</taxon>
        <taxon>Paramecium</taxon>
    </lineage>
</organism>
<sequence>MNRIKMRIKPFSHQFNILSIQIDKFINIYFYKA</sequence>
<comment type="caution">
    <text evidence="1">The sequence shown here is derived from an EMBL/GenBank/DDBJ whole genome shotgun (WGS) entry which is preliminary data.</text>
</comment>
<evidence type="ECO:0000313" key="2">
    <source>
        <dbReference type="Proteomes" id="UP000683925"/>
    </source>
</evidence>
<name>A0A8S1S3J9_PAROT</name>
<proteinExistence type="predicted"/>
<reference evidence="1" key="1">
    <citation type="submission" date="2021-01" db="EMBL/GenBank/DDBJ databases">
        <authorList>
            <consortium name="Genoscope - CEA"/>
            <person name="William W."/>
        </authorList>
    </citation>
    <scope>NUCLEOTIDE SEQUENCE</scope>
</reference>
<accession>A0A8S1S3J9</accession>
<dbReference type="AlphaFoldDB" id="A0A8S1S3J9"/>